<feature type="transmembrane region" description="Helical" evidence="2">
    <location>
        <begin position="499"/>
        <end position="520"/>
    </location>
</feature>
<dbReference type="PRINTS" id="PR01217">
    <property type="entry name" value="PRICHEXTENSN"/>
</dbReference>
<keyword evidence="3" id="KW-0732">Signal</keyword>
<feature type="region of interest" description="Disordered" evidence="1">
    <location>
        <begin position="263"/>
        <end position="492"/>
    </location>
</feature>
<comment type="caution">
    <text evidence="4">The sequence shown here is derived from an EMBL/GenBank/DDBJ whole genome shotgun (WGS) entry which is preliminary data.</text>
</comment>
<dbReference type="EMBL" id="BAABHS010000067">
    <property type="protein sequence ID" value="GAA4997242.1"/>
    <property type="molecule type" value="Genomic_DNA"/>
</dbReference>
<evidence type="ECO:0000313" key="5">
    <source>
        <dbReference type="Proteomes" id="UP001500466"/>
    </source>
</evidence>
<dbReference type="PANTHER" id="PTHR35383">
    <property type="entry name" value="MUCIN 12EA-RELATED"/>
    <property type="match status" value="1"/>
</dbReference>
<organism evidence="4 5">
    <name type="scientific">Yinghuangia aomiensis</name>
    <dbReference type="NCBI Taxonomy" id="676205"/>
    <lineage>
        <taxon>Bacteria</taxon>
        <taxon>Bacillati</taxon>
        <taxon>Actinomycetota</taxon>
        <taxon>Actinomycetes</taxon>
        <taxon>Kitasatosporales</taxon>
        <taxon>Streptomycetaceae</taxon>
        <taxon>Yinghuangia</taxon>
    </lineage>
</organism>
<feature type="signal peptide" evidence="3">
    <location>
        <begin position="1"/>
        <end position="38"/>
    </location>
</feature>
<reference evidence="5" key="1">
    <citation type="journal article" date="2019" name="Int. J. Syst. Evol. Microbiol.">
        <title>The Global Catalogue of Microorganisms (GCM) 10K type strain sequencing project: providing services to taxonomists for standard genome sequencing and annotation.</title>
        <authorList>
            <consortium name="The Broad Institute Genomics Platform"/>
            <consortium name="The Broad Institute Genome Sequencing Center for Infectious Disease"/>
            <person name="Wu L."/>
            <person name="Ma J."/>
        </authorList>
    </citation>
    <scope>NUCLEOTIDE SEQUENCE [LARGE SCALE GENOMIC DNA]</scope>
    <source>
        <strain evidence="5">JCM 17986</strain>
    </source>
</reference>
<name>A0ABP9IG28_9ACTN</name>
<dbReference type="PANTHER" id="PTHR35383:SF1">
    <property type="entry name" value="MUCIN 12EA-RELATED"/>
    <property type="match status" value="1"/>
</dbReference>
<dbReference type="Proteomes" id="UP001500466">
    <property type="component" value="Unassembled WGS sequence"/>
</dbReference>
<keyword evidence="2" id="KW-1133">Transmembrane helix</keyword>
<evidence type="ECO:0000256" key="1">
    <source>
        <dbReference type="SAM" id="MobiDB-lite"/>
    </source>
</evidence>
<evidence type="ECO:0000313" key="4">
    <source>
        <dbReference type="EMBL" id="GAA4997242.1"/>
    </source>
</evidence>
<accession>A0ABP9IG28</accession>
<keyword evidence="2" id="KW-0472">Membrane</keyword>
<proteinExistence type="predicted"/>
<evidence type="ECO:0000256" key="2">
    <source>
        <dbReference type="SAM" id="Phobius"/>
    </source>
</evidence>
<sequence length="527" mass="50692">MSLLIGLKQHAVPLAVAAAGAVAAGTLFAYSASPTAAAAEVPSASARLIKLTIADVDALNTSAFTGSYGIAGTPPLGQDESGDFSDPDGVLDYASFGTEVVRTSNTTAKVYAQVHAAAVSVHIHPTSAAASPLIGFGPVAEGTTGDVDTYAECVPPPYQETAFAYAHTAADQIEIVGHLVSPGTTTLDVTGADLNAPGLGPSTLTVEFTEYHRPPSDAPSAGSTASAGIDVTVNGTLRDQGGAVVYQGPIAKAELGHVEVVCEGETTSPPPPTSAPPTSGPPTSGPPTSGPPTSEPPTSAPPTSGPPTSQPPTSGPPTSGPPTSGPPTSQPPTSGPPTSGPPTSRPPTSAPPTSGPPTSRPPTSRPPTSRPPTSRPPTSEPPTSRPPHTSQPPTSQPPTSGPPTSQPPTSRPPTSEPPTSAPPTSGPPTGGPTTSSGPPAPSPSGSGGTSAPPGISGGGEGGTGGHGPGGPEGPGGPGGPGGYGTSGGSGGLASTGAQVGLGVVGGLGLIAMGSVLVIAVRRRGTAG</sequence>
<evidence type="ECO:0008006" key="6">
    <source>
        <dbReference type="Google" id="ProtNLM"/>
    </source>
</evidence>
<keyword evidence="5" id="KW-1185">Reference proteome</keyword>
<evidence type="ECO:0000256" key="3">
    <source>
        <dbReference type="SAM" id="SignalP"/>
    </source>
</evidence>
<feature type="compositionally biased region" description="Pro residues" evidence="1">
    <location>
        <begin position="268"/>
        <end position="385"/>
    </location>
</feature>
<protein>
    <recommendedName>
        <fullName evidence="6">CHRD domain-containing protein</fullName>
    </recommendedName>
</protein>
<feature type="chain" id="PRO_5046493456" description="CHRD domain-containing protein" evidence="3">
    <location>
        <begin position="39"/>
        <end position="527"/>
    </location>
</feature>
<gene>
    <name evidence="4" type="ORF">GCM10023205_83130</name>
</gene>
<keyword evidence="2" id="KW-0812">Transmembrane</keyword>
<feature type="compositionally biased region" description="Pro residues" evidence="1">
    <location>
        <begin position="394"/>
        <end position="430"/>
    </location>
</feature>
<feature type="compositionally biased region" description="Gly residues" evidence="1">
    <location>
        <begin position="455"/>
        <end position="492"/>
    </location>
</feature>
<dbReference type="RefSeq" id="WP_345681093.1">
    <property type="nucleotide sequence ID" value="NZ_BAABHS010000067.1"/>
</dbReference>